<sequence>MHPELLTGLAPVLGVRPRFLLLGSMPGSASLLEQRYYAHPRNLFWPLMQQLFAIPLELGYPQRCQLLTEQGIALWDVIAHCERLGSLDSAIKKHTVICNAIPQLLAAEPQISKICFNGAKAAEEFKRHLLPQVKHRNDIQYIQLPSTSPAHASQSKEQKLALWAKALLE</sequence>
<feature type="domain" description="Uracil-DNA glycosylase-like" evidence="1">
    <location>
        <begin position="10"/>
        <end position="167"/>
    </location>
</feature>
<dbReference type="OrthoDB" id="9799921at2"/>
<dbReference type="Gene3D" id="3.40.470.10">
    <property type="entry name" value="Uracil-DNA glycosylase-like domain"/>
    <property type="match status" value="1"/>
</dbReference>
<dbReference type="AlphaFoldDB" id="A0A5C8LMR6"/>
<comment type="caution">
    <text evidence="2">The sequence shown here is derived from an EMBL/GenBank/DDBJ whole genome shotgun (WGS) entry which is preliminary data.</text>
</comment>
<dbReference type="EC" id="3.2.2.15" evidence="2"/>
<evidence type="ECO:0000313" key="3">
    <source>
        <dbReference type="Proteomes" id="UP000321814"/>
    </source>
</evidence>
<dbReference type="Pfam" id="PF03167">
    <property type="entry name" value="UDG"/>
    <property type="match status" value="1"/>
</dbReference>
<dbReference type="SUPFAM" id="SSF52141">
    <property type="entry name" value="Uracil-DNA glycosylase-like"/>
    <property type="match status" value="1"/>
</dbReference>
<accession>A0A5C8LMR6</accession>
<dbReference type="Proteomes" id="UP000321814">
    <property type="component" value="Unassembled WGS sequence"/>
</dbReference>
<dbReference type="NCBIfam" id="TIGR04274">
    <property type="entry name" value="hypoxanDNAglyco"/>
    <property type="match status" value="1"/>
</dbReference>
<dbReference type="InterPro" id="IPR036895">
    <property type="entry name" value="Uracil-DNA_glycosylase-like_sf"/>
</dbReference>
<dbReference type="EMBL" id="VRLR01000019">
    <property type="protein sequence ID" value="TXK77605.1"/>
    <property type="molecule type" value="Genomic_DNA"/>
</dbReference>
<gene>
    <name evidence="2" type="ORF">FU839_18190</name>
</gene>
<name>A0A5C8LMR6_9GAMM</name>
<evidence type="ECO:0000313" key="2">
    <source>
        <dbReference type="EMBL" id="TXK77605.1"/>
    </source>
</evidence>
<dbReference type="RefSeq" id="WP_147905528.1">
    <property type="nucleotide sequence ID" value="NZ_BAAAGC010000003.1"/>
</dbReference>
<keyword evidence="2" id="KW-0326">Glycosidase</keyword>
<dbReference type="SMART" id="SM00987">
    <property type="entry name" value="UreE_C"/>
    <property type="match status" value="1"/>
</dbReference>
<dbReference type="SMART" id="SM00986">
    <property type="entry name" value="UDG"/>
    <property type="match status" value="1"/>
</dbReference>
<dbReference type="InterPro" id="IPR026353">
    <property type="entry name" value="Hypoxan-DNA_Glyclase"/>
</dbReference>
<dbReference type="GO" id="GO:0033958">
    <property type="term" value="F:DNA-deoxyinosine glycosylase activity"/>
    <property type="evidence" value="ECO:0007669"/>
    <property type="project" value="UniProtKB-EC"/>
</dbReference>
<keyword evidence="2" id="KW-0378">Hydrolase</keyword>
<protein>
    <submittedName>
        <fullName evidence="2">DNA-deoxyinosine glycosylase</fullName>
        <ecNumber evidence="2">3.2.2.15</ecNumber>
    </submittedName>
</protein>
<keyword evidence="3" id="KW-1185">Reference proteome</keyword>
<evidence type="ECO:0000259" key="1">
    <source>
        <dbReference type="SMART" id="SM00986"/>
    </source>
</evidence>
<dbReference type="CDD" id="cd10032">
    <property type="entry name" value="UDG-F6_HDG"/>
    <property type="match status" value="1"/>
</dbReference>
<dbReference type="InterPro" id="IPR005122">
    <property type="entry name" value="Uracil-DNA_glycosylase-like"/>
</dbReference>
<organism evidence="2 3">
    <name type="scientific">Rheinheimera tangshanensis</name>
    <dbReference type="NCBI Taxonomy" id="400153"/>
    <lineage>
        <taxon>Bacteria</taxon>
        <taxon>Pseudomonadati</taxon>
        <taxon>Pseudomonadota</taxon>
        <taxon>Gammaproteobacteria</taxon>
        <taxon>Chromatiales</taxon>
        <taxon>Chromatiaceae</taxon>
        <taxon>Rheinheimera</taxon>
    </lineage>
</organism>
<proteinExistence type="predicted"/>
<reference evidence="2 3" key="1">
    <citation type="submission" date="2019-08" db="EMBL/GenBank/DDBJ databases">
        <title>Draft genome analysis of Rheinheimera tangshanensis isolated from the roots of fresh rice plants (Oryza sativa).</title>
        <authorList>
            <person name="Yu Q."/>
            <person name="Qi Y."/>
            <person name="Zhang H."/>
            <person name="Pu J."/>
        </authorList>
    </citation>
    <scope>NUCLEOTIDE SEQUENCE [LARGE SCALE GENOMIC DNA]</scope>
    <source>
        <strain evidence="2 3">JA3-B52</strain>
    </source>
</reference>